<dbReference type="Proteomes" id="UP000436006">
    <property type="component" value="Unassembled WGS sequence"/>
</dbReference>
<gene>
    <name evidence="1" type="ORF">GO755_15160</name>
</gene>
<dbReference type="RefSeq" id="WP_157586024.1">
    <property type="nucleotide sequence ID" value="NZ_WPIN01000005.1"/>
</dbReference>
<keyword evidence="2" id="KW-1185">Reference proteome</keyword>
<sequence length="45" mass="4952">MSRFSTTALAFALTAFVLAASLALLVASWFLFTRLQMPTITINPF</sequence>
<dbReference type="EMBL" id="WPIN01000005">
    <property type="protein sequence ID" value="MVM31382.1"/>
    <property type="molecule type" value="Genomic_DNA"/>
</dbReference>
<accession>A0A7K1SC31</accession>
<evidence type="ECO:0000313" key="1">
    <source>
        <dbReference type="EMBL" id="MVM31382.1"/>
    </source>
</evidence>
<evidence type="ECO:0000313" key="2">
    <source>
        <dbReference type="Proteomes" id="UP000436006"/>
    </source>
</evidence>
<name>A0A7K1SC31_9BACT</name>
<comment type="caution">
    <text evidence="1">The sequence shown here is derived from an EMBL/GenBank/DDBJ whole genome shotgun (WGS) entry which is preliminary data.</text>
</comment>
<dbReference type="AlphaFoldDB" id="A0A7K1SC31"/>
<proteinExistence type="predicted"/>
<reference evidence="1 2" key="1">
    <citation type="submission" date="2019-12" db="EMBL/GenBank/DDBJ databases">
        <title>Spirosoma sp. HMF4905 genome sequencing and assembly.</title>
        <authorList>
            <person name="Kang H."/>
            <person name="Cha I."/>
            <person name="Kim H."/>
            <person name="Joh K."/>
        </authorList>
    </citation>
    <scope>NUCLEOTIDE SEQUENCE [LARGE SCALE GENOMIC DNA]</scope>
    <source>
        <strain evidence="1 2">HMF4905</strain>
    </source>
</reference>
<protein>
    <submittedName>
        <fullName evidence="1">Uncharacterized protein</fullName>
    </submittedName>
</protein>
<organism evidence="1 2">
    <name type="scientific">Spirosoma arboris</name>
    <dbReference type="NCBI Taxonomy" id="2682092"/>
    <lineage>
        <taxon>Bacteria</taxon>
        <taxon>Pseudomonadati</taxon>
        <taxon>Bacteroidota</taxon>
        <taxon>Cytophagia</taxon>
        <taxon>Cytophagales</taxon>
        <taxon>Cytophagaceae</taxon>
        <taxon>Spirosoma</taxon>
    </lineage>
</organism>